<accession>A0A840NKN7</accession>
<evidence type="ECO:0000256" key="1">
    <source>
        <dbReference type="SAM" id="Phobius"/>
    </source>
</evidence>
<evidence type="ECO:0000313" key="3">
    <source>
        <dbReference type="Proteomes" id="UP000580474"/>
    </source>
</evidence>
<dbReference type="EMBL" id="JACHIV010000001">
    <property type="protein sequence ID" value="MBB5071631.1"/>
    <property type="molecule type" value="Genomic_DNA"/>
</dbReference>
<protein>
    <submittedName>
        <fullName evidence="2">Uncharacterized protein</fullName>
    </submittedName>
</protein>
<evidence type="ECO:0000313" key="2">
    <source>
        <dbReference type="EMBL" id="MBB5071631.1"/>
    </source>
</evidence>
<name>A0A840NKN7_9PSEU</name>
<gene>
    <name evidence="2" type="ORF">BJ969_004719</name>
</gene>
<feature type="transmembrane region" description="Helical" evidence="1">
    <location>
        <begin position="72"/>
        <end position="93"/>
    </location>
</feature>
<dbReference type="AlphaFoldDB" id="A0A840NKN7"/>
<keyword evidence="1" id="KW-0472">Membrane</keyword>
<reference evidence="2 3" key="1">
    <citation type="submission" date="2020-08" db="EMBL/GenBank/DDBJ databases">
        <title>Sequencing the genomes of 1000 actinobacteria strains.</title>
        <authorList>
            <person name="Klenk H.-P."/>
        </authorList>
    </citation>
    <scope>NUCLEOTIDE SEQUENCE [LARGE SCALE GENOMIC DNA]</scope>
    <source>
        <strain evidence="2 3">DSM 45582</strain>
    </source>
</reference>
<keyword evidence="1" id="KW-1133">Transmembrane helix</keyword>
<proteinExistence type="predicted"/>
<feature type="transmembrane region" description="Helical" evidence="1">
    <location>
        <begin position="34"/>
        <end position="52"/>
    </location>
</feature>
<dbReference type="Proteomes" id="UP000580474">
    <property type="component" value="Unassembled WGS sequence"/>
</dbReference>
<sequence>MTKRRVVATLWIILTLVGLGWLLAGNLKTEFGPLVAFFVAASVGYGPARLIAMRRLARETPPIEPRLVPLRISMAVLGLITFGPLVAAAAGWIDIIPAGGGFLVGMLLLPSAAALFSDGYQGLWLDSLVFRGLKPPEDEWLMQRDINRQNARRRNQ</sequence>
<dbReference type="RefSeq" id="WP_184482117.1">
    <property type="nucleotide sequence ID" value="NZ_JACHIV010000001.1"/>
</dbReference>
<organism evidence="2 3">
    <name type="scientific">Saccharopolyspora gloriosae</name>
    <dbReference type="NCBI Taxonomy" id="455344"/>
    <lineage>
        <taxon>Bacteria</taxon>
        <taxon>Bacillati</taxon>
        <taxon>Actinomycetota</taxon>
        <taxon>Actinomycetes</taxon>
        <taxon>Pseudonocardiales</taxon>
        <taxon>Pseudonocardiaceae</taxon>
        <taxon>Saccharopolyspora</taxon>
    </lineage>
</organism>
<keyword evidence="1" id="KW-0812">Transmembrane</keyword>
<keyword evidence="3" id="KW-1185">Reference proteome</keyword>
<feature type="transmembrane region" description="Helical" evidence="1">
    <location>
        <begin position="99"/>
        <end position="117"/>
    </location>
</feature>
<comment type="caution">
    <text evidence="2">The sequence shown here is derived from an EMBL/GenBank/DDBJ whole genome shotgun (WGS) entry which is preliminary data.</text>
</comment>